<protein>
    <submittedName>
        <fullName evidence="1">Uncharacterized protein</fullName>
    </submittedName>
</protein>
<sequence>MLRPDARLGVVQYDPNHVVMQLEFPLFVVTTTANTNVSAPARPIAVRRPVPPARPRVRAAHP</sequence>
<reference evidence="2" key="2">
    <citation type="submission" date="2009-11" db="EMBL/GenBank/DDBJ databases">
        <title>The Genome Sequence of Allomyces macrogynus strain ATCC 38327.</title>
        <authorList>
            <consortium name="The Broad Institute Genome Sequencing Platform"/>
            <person name="Russ C."/>
            <person name="Cuomo C."/>
            <person name="Shea T."/>
            <person name="Young S.K."/>
            <person name="Zeng Q."/>
            <person name="Koehrsen M."/>
            <person name="Haas B."/>
            <person name="Borodovsky M."/>
            <person name="Guigo R."/>
            <person name="Alvarado L."/>
            <person name="Berlin A."/>
            <person name="Borenstein D."/>
            <person name="Chen Z."/>
            <person name="Engels R."/>
            <person name="Freedman E."/>
            <person name="Gellesch M."/>
            <person name="Goldberg J."/>
            <person name="Griggs A."/>
            <person name="Gujja S."/>
            <person name="Heiman D."/>
            <person name="Hepburn T."/>
            <person name="Howarth C."/>
            <person name="Jen D."/>
            <person name="Larson L."/>
            <person name="Lewis B."/>
            <person name="Mehta T."/>
            <person name="Park D."/>
            <person name="Pearson M."/>
            <person name="Roberts A."/>
            <person name="Saif S."/>
            <person name="Shenoy N."/>
            <person name="Sisk P."/>
            <person name="Stolte C."/>
            <person name="Sykes S."/>
            <person name="Walk T."/>
            <person name="White J."/>
            <person name="Yandava C."/>
            <person name="Burger G."/>
            <person name="Gray M.W."/>
            <person name="Holland P.W.H."/>
            <person name="King N."/>
            <person name="Lang F.B.F."/>
            <person name="Roger A.J."/>
            <person name="Ruiz-Trillo I."/>
            <person name="Lander E."/>
            <person name="Nusbaum C."/>
        </authorList>
    </citation>
    <scope>NUCLEOTIDE SEQUENCE [LARGE SCALE GENOMIC DNA]</scope>
    <source>
        <strain evidence="2">ATCC 38327</strain>
    </source>
</reference>
<dbReference type="VEuPathDB" id="FungiDB:AMAG_18423"/>
<dbReference type="Proteomes" id="UP000054350">
    <property type="component" value="Unassembled WGS sequence"/>
</dbReference>
<accession>A0A0L0SBD1</accession>
<dbReference type="EMBL" id="GG745335">
    <property type="protein sequence ID" value="KNE59791.1"/>
    <property type="molecule type" value="Genomic_DNA"/>
</dbReference>
<name>A0A0L0SBD1_ALLM3</name>
<organism evidence="1 2">
    <name type="scientific">Allomyces macrogynus (strain ATCC 38327)</name>
    <name type="common">Allomyces javanicus var. macrogynus</name>
    <dbReference type="NCBI Taxonomy" id="578462"/>
    <lineage>
        <taxon>Eukaryota</taxon>
        <taxon>Fungi</taxon>
        <taxon>Fungi incertae sedis</taxon>
        <taxon>Blastocladiomycota</taxon>
        <taxon>Blastocladiomycetes</taxon>
        <taxon>Blastocladiales</taxon>
        <taxon>Blastocladiaceae</taxon>
        <taxon>Allomyces</taxon>
    </lineage>
</organism>
<keyword evidence="2" id="KW-1185">Reference proteome</keyword>
<reference evidence="1 2" key="1">
    <citation type="submission" date="2009-11" db="EMBL/GenBank/DDBJ databases">
        <title>Annotation of Allomyces macrogynus ATCC 38327.</title>
        <authorList>
            <consortium name="The Broad Institute Genome Sequencing Platform"/>
            <person name="Russ C."/>
            <person name="Cuomo C."/>
            <person name="Burger G."/>
            <person name="Gray M.W."/>
            <person name="Holland P.W.H."/>
            <person name="King N."/>
            <person name="Lang F.B.F."/>
            <person name="Roger A.J."/>
            <person name="Ruiz-Trillo I."/>
            <person name="Young S.K."/>
            <person name="Zeng Q."/>
            <person name="Gargeya S."/>
            <person name="Fitzgerald M."/>
            <person name="Haas B."/>
            <person name="Abouelleil A."/>
            <person name="Alvarado L."/>
            <person name="Arachchi H.M."/>
            <person name="Berlin A."/>
            <person name="Chapman S.B."/>
            <person name="Gearin G."/>
            <person name="Goldberg J."/>
            <person name="Griggs A."/>
            <person name="Gujja S."/>
            <person name="Hansen M."/>
            <person name="Heiman D."/>
            <person name="Howarth C."/>
            <person name="Larimer J."/>
            <person name="Lui A."/>
            <person name="MacDonald P.J.P."/>
            <person name="McCowen C."/>
            <person name="Montmayeur A."/>
            <person name="Murphy C."/>
            <person name="Neiman D."/>
            <person name="Pearson M."/>
            <person name="Priest M."/>
            <person name="Roberts A."/>
            <person name="Saif S."/>
            <person name="Shea T."/>
            <person name="Sisk P."/>
            <person name="Stolte C."/>
            <person name="Sykes S."/>
            <person name="Wortman J."/>
            <person name="Nusbaum C."/>
            <person name="Birren B."/>
        </authorList>
    </citation>
    <scope>NUCLEOTIDE SEQUENCE [LARGE SCALE GENOMIC DNA]</scope>
    <source>
        <strain evidence="1 2">ATCC 38327</strain>
    </source>
</reference>
<proteinExistence type="predicted"/>
<evidence type="ECO:0000313" key="1">
    <source>
        <dbReference type="EMBL" id="KNE59791.1"/>
    </source>
</evidence>
<evidence type="ECO:0000313" key="2">
    <source>
        <dbReference type="Proteomes" id="UP000054350"/>
    </source>
</evidence>
<gene>
    <name evidence="1" type="ORF">AMAG_18423</name>
</gene>
<dbReference type="AlphaFoldDB" id="A0A0L0SBD1"/>